<feature type="domain" description="LytR/CpsA/Psr regulator C-terminal" evidence="2">
    <location>
        <begin position="59"/>
        <end position="143"/>
    </location>
</feature>
<evidence type="ECO:0000256" key="1">
    <source>
        <dbReference type="SAM" id="Phobius"/>
    </source>
</evidence>
<name>A0A6A9UUJ4_9ACTN</name>
<dbReference type="Proteomes" id="UP000435304">
    <property type="component" value="Unassembled WGS sequence"/>
</dbReference>
<protein>
    <submittedName>
        <fullName evidence="3">LytR family transcriptional regulator</fullName>
    </submittedName>
</protein>
<dbReference type="RefSeq" id="WP_156607527.1">
    <property type="nucleotide sequence ID" value="NZ_WPCU01000003.1"/>
</dbReference>
<keyword evidence="1" id="KW-0472">Membrane</keyword>
<evidence type="ECO:0000313" key="3">
    <source>
        <dbReference type="EMBL" id="MVA74877.1"/>
    </source>
</evidence>
<proteinExistence type="predicted"/>
<reference evidence="3 4" key="1">
    <citation type="submission" date="2019-12" db="EMBL/GenBank/DDBJ databases">
        <title>Auraticoccus cholistani sp. nov., an actinomycete isolated from soil of Cholistan desert.</title>
        <authorList>
            <person name="Cheema M.T."/>
        </authorList>
    </citation>
    <scope>NUCLEOTIDE SEQUENCE [LARGE SCALE GENOMIC DNA]</scope>
    <source>
        <strain evidence="3 4">F435</strain>
    </source>
</reference>
<dbReference type="EMBL" id="WPCU01000003">
    <property type="protein sequence ID" value="MVA74877.1"/>
    <property type="molecule type" value="Genomic_DNA"/>
</dbReference>
<keyword evidence="4" id="KW-1185">Reference proteome</keyword>
<feature type="transmembrane region" description="Helical" evidence="1">
    <location>
        <begin position="12"/>
        <end position="31"/>
    </location>
</feature>
<evidence type="ECO:0000313" key="4">
    <source>
        <dbReference type="Proteomes" id="UP000435304"/>
    </source>
</evidence>
<sequence length="173" mass="18087">MQGAELWRVLRTPLTLLVLLGILAFGAYWGYTNVMKPPPPPPVEPCVPQEVGEQLESSQVSVRVFNGGAERGKAAEVGQALEAAGFVVESVGNTDEPVTVTTVVGVSADDPAVRLTLEHFKKAEARPDNRPDGIVDVLIGSAYAGMHGDAPEAIELETESVCLPASSSPSPAG</sequence>
<comment type="caution">
    <text evidence="3">The sequence shown here is derived from an EMBL/GenBank/DDBJ whole genome shotgun (WGS) entry which is preliminary data.</text>
</comment>
<dbReference type="InterPro" id="IPR027381">
    <property type="entry name" value="LytR/CpsA/Psr_C"/>
</dbReference>
<dbReference type="Gene3D" id="3.30.70.2390">
    <property type="match status" value="1"/>
</dbReference>
<dbReference type="Pfam" id="PF13399">
    <property type="entry name" value="LytR_C"/>
    <property type="match status" value="1"/>
</dbReference>
<keyword evidence="1" id="KW-1133">Transmembrane helix</keyword>
<evidence type="ECO:0000259" key="2">
    <source>
        <dbReference type="Pfam" id="PF13399"/>
    </source>
</evidence>
<dbReference type="AlphaFoldDB" id="A0A6A9UUJ4"/>
<keyword evidence="1" id="KW-0812">Transmembrane</keyword>
<accession>A0A6A9UUJ4</accession>
<gene>
    <name evidence="3" type="ORF">GC722_02350</name>
</gene>
<organism evidence="3 4">
    <name type="scientific">Auraticoccus cholistanensis</name>
    <dbReference type="NCBI Taxonomy" id="2656650"/>
    <lineage>
        <taxon>Bacteria</taxon>
        <taxon>Bacillati</taxon>
        <taxon>Actinomycetota</taxon>
        <taxon>Actinomycetes</taxon>
        <taxon>Propionibacteriales</taxon>
        <taxon>Propionibacteriaceae</taxon>
        <taxon>Auraticoccus</taxon>
    </lineage>
</organism>